<reference evidence="2 3" key="1">
    <citation type="submission" date="2018-10" db="EMBL/GenBank/DDBJ databases">
        <title>Comparative analysis of microorganisms from saline springs in Andes Mountain Range, Colombia.</title>
        <authorList>
            <person name="Rubin E."/>
        </authorList>
    </citation>
    <scope>NUCLEOTIDE SEQUENCE [LARGE SCALE GENOMIC DNA]</scope>
    <source>
        <strain evidence="2 3">USBA GBX 843</strain>
    </source>
</reference>
<keyword evidence="1" id="KW-1133">Transmembrane helix</keyword>
<sequence>MATKPTAADNPGLLGRAIITALVYPLAGMTPRIGRIASRLGGIALLLFLIACSSAPSRTPASIVQSLETKAVDRSFDSAWDAARTYETFNDPRAVTWYERAAAVTPWTFHNPQAEEALGRIWTHGELLHGTGPNILQGPALRASPRKAERWYRAAAEHGNPMAMLMLAKFHRERGDTASALRWDLRATIYHHMPSESSRLPQAIAAQADGTLHPLVVDIQRRAQRGDADAQADLGAMYELGMGLPRDGVEALRWYRLAADQGNVYGQYFSGLLLGRGRAGVTRDLEAAADWFAKAYAQKFYLAGETYWRKTIEPPFWTFE</sequence>
<name>A0A498CDN5_9GAMM</name>
<dbReference type="AlphaFoldDB" id="A0A498CDN5"/>
<evidence type="ECO:0000313" key="2">
    <source>
        <dbReference type="EMBL" id="RLK53147.1"/>
    </source>
</evidence>
<dbReference type="InterPro" id="IPR011990">
    <property type="entry name" value="TPR-like_helical_dom_sf"/>
</dbReference>
<comment type="caution">
    <text evidence="2">The sequence shown here is derived from an EMBL/GenBank/DDBJ whole genome shotgun (WGS) entry which is preliminary data.</text>
</comment>
<dbReference type="SMART" id="SM00671">
    <property type="entry name" value="SEL1"/>
    <property type="match status" value="3"/>
</dbReference>
<dbReference type="PANTHER" id="PTHR11102">
    <property type="entry name" value="SEL-1-LIKE PROTEIN"/>
    <property type="match status" value="1"/>
</dbReference>
<protein>
    <submittedName>
        <fullName evidence="2">Sel1 repeat-containing protein</fullName>
    </submittedName>
</protein>
<dbReference type="PANTHER" id="PTHR11102:SF160">
    <property type="entry name" value="ERAD-ASSOCIATED E3 UBIQUITIN-PROTEIN LIGASE COMPONENT HRD3"/>
    <property type="match status" value="1"/>
</dbReference>
<organism evidence="2 3">
    <name type="scientific">Stenotrophomonas rhizophila</name>
    <dbReference type="NCBI Taxonomy" id="216778"/>
    <lineage>
        <taxon>Bacteria</taxon>
        <taxon>Pseudomonadati</taxon>
        <taxon>Pseudomonadota</taxon>
        <taxon>Gammaproteobacteria</taxon>
        <taxon>Lysobacterales</taxon>
        <taxon>Lysobacteraceae</taxon>
        <taxon>Stenotrophomonas</taxon>
    </lineage>
</organism>
<keyword evidence="1" id="KW-0812">Transmembrane</keyword>
<dbReference type="Gene3D" id="1.25.40.10">
    <property type="entry name" value="Tetratricopeptide repeat domain"/>
    <property type="match status" value="1"/>
</dbReference>
<dbReference type="Pfam" id="PF08238">
    <property type="entry name" value="Sel1"/>
    <property type="match status" value="4"/>
</dbReference>
<dbReference type="InterPro" id="IPR050767">
    <property type="entry name" value="Sel1_AlgK"/>
</dbReference>
<evidence type="ECO:0000256" key="1">
    <source>
        <dbReference type="SAM" id="Phobius"/>
    </source>
</evidence>
<proteinExistence type="predicted"/>
<dbReference type="InterPro" id="IPR006597">
    <property type="entry name" value="Sel1-like"/>
</dbReference>
<accession>A0A498CDN5</accession>
<dbReference type="EMBL" id="RCDC01000005">
    <property type="protein sequence ID" value="RLK53147.1"/>
    <property type="molecule type" value="Genomic_DNA"/>
</dbReference>
<gene>
    <name evidence="2" type="ORF">BCL79_2438</name>
</gene>
<dbReference type="SUPFAM" id="SSF81901">
    <property type="entry name" value="HCP-like"/>
    <property type="match status" value="1"/>
</dbReference>
<feature type="transmembrane region" description="Helical" evidence="1">
    <location>
        <begin position="12"/>
        <end position="29"/>
    </location>
</feature>
<dbReference type="Proteomes" id="UP000274786">
    <property type="component" value="Unassembled WGS sequence"/>
</dbReference>
<evidence type="ECO:0000313" key="3">
    <source>
        <dbReference type="Proteomes" id="UP000274786"/>
    </source>
</evidence>
<keyword evidence="1" id="KW-0472">Membrane</keyword>